<dbReference type="InterPro" id="IPR012338">
    <property type="entry name" value="Beta-lactam/transpept-like"/>
</dbReference>
<evidence type="ECO:0000256" key="14">
    <source>
        <dbReference type="ARBA" id="ARBA00023306"/>
    </source>
</evidence>
<dbReference type="GO" id="GO:0009252">
    <property type="term" value="P:peptidoglycan biosynthetic process"/>
    <property type="evidence" value="ECO:0007669"/>
    <property type="project" value="UniProtKB-UniRule"/>
</dbReference>
<keyword evidence="13 16" id="KW-0717">Septation</keyword>
<evidence type="ECO:0000256" key="5">
    <source>
        <dbReference type="ARBA" id="ARBA00022645"/>
    </source>
</evidence>
<dbReference type="GO" id="GO:0008955">
    <property type="term" value="F:peptidoglycan glycosyltransferase activity"/>
    <property type="evidence" value="ECO:0007669"/>
    <property type="project" value="InterPro"/>
</dbReference>
<comment type="subcellular location">
    <subcellularLocation>
        <location evidence="1">Membrane</location>
    </subcellularLocation>
</comment>
<evidence type="ECO:0000256" key="9">
    <source>
        <dbReference type="ARBA" id="ARBA00022960"/>
    </source>
</evidence>
<keyword evidence="7 16" id="KW-0812">Transmembrane</keyword>
<feature type="active site" description="Acyl-ester intermediate" evidence="16">
    <location>
        <position position="294"/>
    </location>
</feature>
<evidence type="ECO:0000256" key="16">
    <source>
        <dbReference type="HAMAP-Rule" id="MF_02080"/>
    </source>
</evidence>
<dbReference type="SUPFAM" id="SSF56601">
    <property type="entry name" value="beta-lactamase/transpeptidase-like"/>
    <property type="match status" value="1"/>
</dbReference>
<evidence type="ECO:0000313" key="21">
    <source>
        <dbReference type="Proteomes" id="UP000034156"/>
    </source>
</evidence>
<organism evidence="19 21">
    <name type="scientific">Nitrosomonas communis</name>
    <dbReference type="NCBI Taxonomy" id="44574"/>
    <lineage>
        <taxon>Bacteria</taxon>
        <taxon>Pseudomonadati</taxon>
        <taxon>Pseudomonadota</taxon>
        <taxon>Betaproteobacteria</taxon>
        <taxon>Nitrosomonadales</taxon>
        <taxon>Nitrosomonadaceae</taxon>
        <taxon>Nitrosomonas</taxon>
    </lineage>
</organism>
<comment type="similarity">
    <text evidence="16">Belongs to the transpeptidase family. FtsI subfamily.</text>
</comment>
<evidence type="ECO:0000256" key="6">
    <source>
        <dbReference type="ARBA" id="ARBA00022670"/>
    </source>
</evidence>
<evidence type="ECO:0000256" key="15">
    <source>
        <dbReference type="ARBA" id="ARBA00023316"/>
    </source>
</evidence>
<dbReference type="Pfam" id="PF03717">
    <property type="entry name" value="PBP_dimer"/>
    <property type="match status" value="1"/>
</dbReference>
<keyword evidence="5 16" id="KW-0121">Carboxypeptidase</keyword>
<dbReference type="Proteomes" id="UP000034156">
    <property type="component" value="Chromosome"/>
</dbReference>
<reference evidence="21" key="1">
    <citation type="submission" date="2015-05" db="EMBL/GenBank/DDBJ databases">
        <title>Draft genome of Nitrosomonas communis strain Nm2.</title>
        <authorList>
            <person name="Kozlowski J.A."/>
            <person name="Kits K.D."/>
            <person name="Stein L.Y."/>
        </authorList>
    </citation>
    <scope>NUCLEOTIDE SEQUENCE [LARGE SCALE GENOMIC DNA]</scope>
    <source>
        <strain evidence="21">Nm2</strain>
    </source>
</reference>
<proteinExistence type="inferred from homology"/>
<dbReference type="EMBL" id="CP011451">
    <property type="protein sequence ID" value="AKH37674.1"/>
    <property type="molecule type" value="Genomic_DNA"/>
</dbReference>
<dbReference type="GO" id="GO:0006508">
    <property type="term" value="P:proteolysis"/>
    <property type="evidence" value="ECO:0007669"/>
    <property type="project" value="UniProtKB-KW"/>
</dbReference>
<dbReference type="InterPro" id="IPR050515">
    <property type="entry name" value="Beta-lactam/transpept"/>
</dbReference>
<evidence type="ECO:0000256" key="4">
    <source>
        <dbReference type="ARBA" id="ARBA00022618"/>
    </source>
</evidence>
<evidence type="ECO:0000313" key="19">
    <source>
        <dbReference type="EMBL" id="AKH37674.1"/>
    </source>
</evidence>
<dbReference type="Pfam" id="PF00905">
    <property type="entry name" value="Transpeptidase"/>
    <property type="match status" value="1"/>
</dbReference>
<feature type="domain" description="Penicillin-binding protein dimerisation" evidence="18">
    <location>
        <begin position="59"/>
        <end position="207"/>
    </location>
</feature>
<evidence type="ECO:0000259" key="17">
    <source>
        <dbReference type="Pfam" id="PF00905"/>
    </source>
</evidence>
<dbReference type="RefSeq" id="WP_046849749.1">
    <property type="nucleotide sequence ID" value="NZ_CP011451.1"/>
</dbReference>
<dbReference type="InterPro" id="IPR005311">
    <property type="entry name" value="PBP_dimer"/>
</dbReference>
<dbReference type="GO" id="GO:0043093">
    <property type="term" value="P:FtsZ-dependent cytokinesis"/>
    <property type="evidence" value="ECO:0007669"/>
    <property type="project" value="UniProtKB-UniRule"/>
</dbReference>
<keyword evidence="11 16" id="KW-1133">Transmembrane helix</keyword>
<keyword evidence="8 16" id="KW-0378">Hydrolase</keyword>
<keyword evidence="9 16" id="KW-0133">Cell shape</keyword>
<accession>A0A0F7KFM6</accession>
<gene>
    <name evidence="16" type="primary">ftsI</name>
    <name evidence="19" type="ORF">AAW31_07430</name>
    <name evidence="20" type="ORF">BCL69_104126</name>
</gene>
<keyword evidence="3 16" id="KW-0997">Cell inner membrane</keyword>
<dbReference type="Gene3D" id="3.40.710.10">
    <property type="entry name" value="DD-peptidase/beta-lactamase superfamily"/>
    <property type="match status" value="1"/>
</dbReference>
<dbReference type="UniPathway" id="UPA00219"/>
<dbReference type="Gene3D" id="3.90.1310.10">
    <property type="entry name" value="Penicillin-binding protein 2a (Domain 2)"/>
    <property type="match status" value="1"/>
</dbReference>
<dbReference type="PATRIC" id="fig|44574.3.peg.1807"/>
<reference evidence="20 22" key="3">
    <citation type="submission" date="2019-07" db="EMBL/GenBank/DDBJ databases">
        <title>Active sludge and wastewater microbial communities from Klosterneuburg, Austria.</title>
        <authorList>
            <person name="Wagner M."/>
        </authorList>
    </citation>
    <scope>NUCLEOTIDE SEQUENCE [LARGE SCALE GENOMIC DNA]</scope>
    <source>
        <strain evidence="20 22">Nm2</strain>
    </source>
</reference>
<dbReference type="OrthoDB" id="9789078at2"/>
<dbReference type="Gene3D" id="3.30.450.330">
    <property type="match status" value="1"/>
</dbReference>
<evidence type="ECO:0000256" key="1">
    <source>
        <dbReference type="ARBA" id="ARBA00004370"/>
    </source>
</evidence>
<dbReference type="AlphaFoldDB" id="A0A0F7KFM6"/>
<comment type="catalytic activity">
    <reaction evidence="16">
        <text>Preferential cleavage: (Ac)2-L-Lys-D-Ala-|-D-Ala. Also transpeptidation of peptidyl-alanyl moieties that are N-acyl substituents of D-alanine.</text>
        <dbReference type="EC" id="3.4.16.4"/>
    </reaction>
</comment>
<evidence type="ECO:0000259" key="18">
    <source>
        <dbReference type="Pfam" id="PF03717"/>
    </source>
</evidence>
<dbReference type="Gene3D" id="1.10.150.770">
    <property type="match status" value="1"/>
</dbReference>
<dbReference type="Proteomes" id="UP000324176">
    <property type="component" value="Unassembled WGS sequence"/>
</dbReference>
<comment type="function">
    <text evidence="16">Catalyzes cross-linking of the peptidoglycan cell wall at the division septum.</text>
</comment>
<evidence type="ECO:0000256" key="3">
    <source>
        <dbReference type="ARBA" id="ARBA00022519"/>
    </source>
</evidence>
<evidence type="ECO:0000256" key="11">
    <source>
        <dbReference type="ARBA" id="ARBA00022989"/>
    </source>
</evidence>
<keyword evidence="2 16" id="KW-1003">Cell membrane</keyword>
<sequence>MRRDPASSLALPLWRSRLLIMLLLLGLAVLAGRAIYLQGLNKDFLQQQGQSRYSRIVELNAQRGKITDRYGEILAISAPVKSVWADPQKVNATPEQLQALAQLLEMDITDLRKRVLDQDKRFVYLRRQLSPEMASGVANLKIAGVYLKREFYRYYPTGDVAAHITGFADIDGKGQEGVELAWEDILTGEHGSRRVIKDRIGRVIESVEKIRSPKPGQNLMLSIDSKIQYLAHRELKRAVKANQAKAGSVIVLDVPTGEVLGLANYPSYNPNQRSTIRPGTTRNRALVDVFEPGSTLKPFAVAVAMEIGKINPNTLFHTSPGMLKIGNATIRDVRNKGTISVSQVIQESSNVGAAKIALMLPPKTLWEMLSRSGFGMPTGANFPGEENGRLRPYHKWRPIEQATMSYGHGISVNLMQLARAYTLFAAGGELKPVSLLKRDAPPVGQQVISRETALAMSRMLETVVQPGGTGLQAKVNGYRVAGKTGTAHKPLEGGMKGYAKNRYISTFVGYAPVSNPRLVVAVMIDEPSAGQYYGGAVAAPLFSQVMSGALRQLRVPHDALGNIVTSPLPIKLENEG</sequence>
<dbReference type="KEGG" id="nco:AAW31_07430"/>
<keyword evidence="15 16" id="KW-0961">Cell wall biogenesis/degradation</keyword>
<keyword evidence="21" id="KW-1185">Reference proteome</keyword>
<dbReference type="GO" id="GO:0071555">
    <property type="term" value="P:cell wall organization"/>
    <property type="evidence" value="ECO:0007669"/>
    <property type="project" value="UniProtKB-KW"/>
</dbReference>
<dbReference type="InterPro" id="IPR001460">
    <property type="entry name" value="PCN-bd_Tpept"/>
</dbReference>
<evidence type="ECO:0000313" key="20">
    <source>
        <dbReference type="EMBL" id="TYP83871.1"/>
    </source>
</evidence>
<comment type="pathway">
    <text evidence="16">Cell wall biogenesis; peptidoglycan biosynthesis.</text>
</comment>
<dbReference type="SUPFAM" id="SSF56519">
    <property type="entry name" value="Penicillin binding protein dimerisation domain"/>
    <property type="match status" value="1"/>
</dbReference>
<protein>
    <recommendedName>
        <fullName evidence="16">Peptidoglycan D,D-transpeptidase FtsI</fullName>
        <ecNumber evidence="16">3.4.16.4</ecNumber>
    </recommendedName>
    <alternativeName>
        <fullName evidence="16">Penicillin-binding protein 3</fullName>
        <shortName evidence="16">PBP-3</shortName>
    </alternativeName>
</protein>
<evidence type="ECO:0000313" key="22">
    <source>
        <dbReference type="Proteomes" id="UP000324176"/>
    </source>
</evidence>
<keyword evidence="4 16" id="KW-0132">Cell division</keyword>
<dbReference type="GO" id="GO:0008360">
    <property type="term" value="P:regulation of cell shape"/>
    <property type="evidence" value="ECO:0007669"/>
    <property type="project" value="UniProtKB-KW"/>
</dbReference>
<dbReference type="EMBL" id="VNHT01000041">
    <property type="protein sequence ID" value="TYP83871.1"/>
    <property type="molecule type" value="Genomic_DNA"/>
</dbReference>
<evidence type="ECO:0000256" key="10">
    <source>
        <dbReference type="ARBA" id="ARBA00022984"/>
    </source>
</evidence>
<evidence type="ECO:0000256" key="7">
    <source>
        <dbReference type="ARBA" id="ARBA00022692"/>
    </source>
</evidence>
<dbReference type="InterPro" id="IPR036138">
    <property type="entry name" value="PBP_dimer_sf"/>
</dbReference>
<evidence type="ECO:0000256" key="2">
    <source>
        <dbReference type="ARBA" id="ARBA00022475"/>
    </source>
</evidence>
<dbReference type="GO" id="GO:0009002">
    <property type="term" value="F:serine-type D-Ala-D-Ala carboxypeptidase activity"/>
    <property type="evidence" value="ECO:0007669"/>
    <property type="project" value="UniProtKB-UniRule"/>
</dbReference>
<feature type="domain" description="Penicillin-binding protein transpeptidase" evidence="17">
    <location>
        <begin position="247"/>
        <end position="546"/>
    </location>
</feature>
<evidence type="ECO:0000256" key="13">
    <source>
        <dbReference type="ARBA" id="ARBA00023210"/>
    </source>
</evidence>
<name>A0A0F7KFM6_9PROT</name>
<reference evidence="19 21" key="2">
    <citation type="journal article" date="2016" name="Genome Announc.">
        <title>Genome Sequence of Nitrosomonas communis Strain Nm2, a Mesophilic Ammonia-Oxidizing Bacterium Isolated from Mediterranean Soil.</title>
        <authorList>
            <person name="Kozlowski J.A."/>
            <person name="Kits K.D."/>
            <person name="Stein L.Y."/>
        </authorList>
    </citation>
    <scope>NUCLEOTIDE SEQUENCE [LARGE SCALE GENOMIC DNA]</scope>
    <source>
        <strain evidence="19 21">Nm2</strain>
    </source>
</reference>
<keyword evidence="14 16" id="KW-0131">Cell cycle</keyword>
<dbReference type="PANTHER" id="PTHR30627:SF1">
    <property type="entry name" value="PEPTIDOGLYCAN D,D-TRANSPEPTIDASE FTSI"/>
    <property type="match status" value="1"/>
</dbReference>
<keyword evidence="12 16" id="KW-0472">Membrane</keyword>
<evidence type="ECO:0000256" key="12">
    <source>
        <dbReference type="ARBA" id="ARBA00023136"/>
    </source>
</evidence>
<evidence type="ECO:0000256" key="8">
    <source>
        <dbReference type="ARBA" id="ARBA00022801"/>
    </source>
</evidence>
<dbReference type="PANTHER" id="PTHR30627">
    <property type="entry name" value="PEPTIDOGLYCAN D,D-TRANSPEPTIDASE"/>
    <property type="match status" value="1"/>
</dbReference>
<dbReference type="EC" id="3.4.16.4" evidence="16"/>
<dbReference type="GO" id="GO:0000917">
    <property type="term" value="P:division septum assembly"/>
    <property type="evidence" value="ECO:0007669"/>
    <property type="project" value="UniProtKB-KW"/>
</dbReference>
<keyword evidence="6 16" id="KW-0645">Protease</keyword>
<keyword evidence="10 16" id="KW-0573">Peptidoglycan synthesis</keyword>
<dbReference type="InterPro" id="IPR037532">
    <property type="entry name" value="FtsI_transpept"/>
</dbReference>
<dbReference type="GO" id="GO:0005886">
    <property type="term" value="C:plasma membrane"/>
    <property type="evidence" value="ECO:0007669"/>
    <property type="project" value="UniProtKB-UniRule"/>
</dbReference>
<dbReference type="GO" id="GO:0008658">
    <property type="term" value="F:penicillin binding"/>
    <property type="evidence" value="ECO:0007669"/>
    <property type="project" value="InterPro"/>
</dbReference>
<dbReference type="HAMAP" id="MF_02080">
    <property type="entry name" value="FtsI_transpept"/>
    <property type="match status" value="1"/>
</dbReference>